<feature type="transmembrane region" description="Helical" evidence="6">
    <location>
        <begin position="141"/>
        <end position="163"/>
    </location>
</feature>
<dbReference type="AlphaFoldDB" id="W0EEQ4"/>
<keyword evidence="4 6" id="KW-1133">Transmembrane helix</keyword>
<dbReference type="STRING" id="871968.DESME_12065"/>
<dbReference type="EMBL" id="CP007032">
    <property type="protein sequence ID" value="AHF07664.1"/>
    <property type="molecule type" value="Genomic_DNA"/>
</dbReference>
<evidence type="ECO:0000256" key="6">
    <source>
        <dbReference type="SAM" id="Phobius"/>
    </source>
</evidence>
<evidence type="ECO:0000256" key="5">
    <source>
        <dbReference type="ARBA" id="ARBA00023136"/>
    </source>
</evidence>
<dbReference type="PANTHER" id="PTHR30250:SF11">
    <property type="entry name" value="O-ANTIGEN TRANSPORTER-RELATED"/>
    <property type="match status" value="1"/>
</dbReference>
<feature type="transmembrane region" description="Helical" evidence="6">
    <location>
        <begin position="54"/>
        <end position="72"/>
    </location>
</feature>
<evidence type="ECO:0000256" key="1">
    <source>
        <dbReference type="ARBA" id="ARBA00004651"/>
    </source>
</evidence>
<evidence type="ECO:0000313" key="7">
    <source>
        <dbReference type="EMBL" id="AHF07664.1"/>
    </source>
</evidence>
<dbReference type="Proteomes" id="UP000010847">
    <property type="component" value="Chromosome"/>
</dbReference>
<feature type="transmembrane region" description="Helical" evidence="6">
    <location>
        <begin position="12"/>
        <end position="34"/>
    </location>
</feature>
<reference evidence="7 8" key="1">
    <citation type="submission" date="2013-12" db="EMBL/GenBank/DDBJ databases">
        <authorList>
            <consortium name="DOE Joint Genome Institute"/>
            <person name="Smidt H."/>
            <person name="Huntemann M."/>
            <person name="Han J."/>
            <person name="Chen A."/>
            <person name="Kyrpides N."/>
            <person name="Mavromatis K."/>
            <person name="Markowitz V."/>
            <person name="Palaniappan K."/>
            <person name="Ivanova N."/>
            <person name="Schaumberg A."/>
            <person name="Pati A."/>
            <person name="Liolios K."/>
            <person name="Nordberg H.P."/>
            <person name="Cantor M.N."/>
            <person name="Hua S.X."/>
            <person name="Woyke T."/>
        </authorList>
    </citation>
    <scope>NUCLEOTIDE SEQUENCE [LARGE SCALE GENOMIC DNA]</scope>
    <source>
        <strain evidence="8">DSM 15288</strain>
    </source>
</reference>
<name>W0EEQ4_9FIRM</name>
<dbReference type="eggNOG" id="COG2244">
    <property type="taxonomic scope" value="Bacteria"/>
</dbReference>
<dbReference type="InterPro" id="IPR050833">
    <property type="entry name" value="Poly_Biosynth_Transport"/>
</dbReference>
<sequence>MNGKFMRLLSDTFVFAIGNVFSKVILFFLMPLYTTTLTTEQYGVADLLNNSIELFLPVATLCISDAVYRFVIDEDSDKQQIFNIGLNVLLISFAIVSVIILVGNIFIKYEYTCFFLALYMANATRSLFANFARGMGHIKKFVISGIINTLSLLGFNMLFLLALKLETSGYLLAIILSNVMAAVYLFFSVHIGQYCNIKRTSKEMQKEMLIFSLPNVPNMVSWWFNNVFSRYIVSAVCGIGIAGMFSAACKLPSMINLLATIFQQAWQFSASKESKSQDSKQFFTMVFEFYSAFIVLAGSAVIFFTPLISRIVLRGDFYEAWHYVPLLLVSAVLGCYSIYFGTFYLAVKKNLMSMVSTVIGAVVNVVGCFVLIPKIGVYGAVYSNIVSYFIIVIVRMFNTKQYSQIDVKYFYLFFSIFLLTVQAIIRSFVEKNVILFQIIIFLSILVLNVFYNQKYISSFFCLKFRDRES</sequence>
<feature type="transmembrane region" description="Helical" evidence="6">
    <location>
        <begin position="320"/>
        <end position="339"/>
    </location>
</feature>
<dbReference type="OrthoDB" id="3249502at2"/>
<feature type="transmembrane region" description="Helical" evidence="6">
    <location>
        <begin position="434"/>
        <end position="451"/>
    </location>
</feature>
<evidence type="ECO:0000256" key="3">
    <source>
        <dbReference type="ARBA" id="ARBA00022692"/>
    </source>
</evidence>
<dbReference type="InterPro" id="IPR002797">
    <property type="entry name" value="Polysacc_synth"/>
</dbReference>
<comment type="subcellular location">
    <subcellularLocation>
        <location evidence="1">Cell membrane</location>
        <topology evidence="1">Multi-pass membrane protein</topology>
    </subcellularLocation>
</comment>
<keyword evidence="2" id="KW-1003">Cell membrane</keyword>
<feature type="transmembrane region" description="Helical" evidence="6">
    <location>
        <begin position="169"/>
        <end position="187"/>
    </location>
</feature>
<accession>W0EEQ4</accession>
<dbReference type="HOGENOM" id="CLU_022017_7_4_9"/>
<protein>
    <submittedName>
        <fullName evidence="7">Polysaccharide biosynthesis protein</fullName>
    </submittedName>
</protein>
<dbReference type="KEGG" id="dmt:DESME_12065"/>
<feature type="transmembrane region" description="Helical" evidence="6">
    <location>
        <begin position="231"/>
        <end position="249"/>
    </location>
</feature>
<dbReference type="Pfam" id="PF01943">
    <property type="entry name" value="Polysacc_synt"/>
    <property type="match status" value="1"/>
</dbReference>
<organism evidence="7 8">
    <name type="scientific">Desulfitobacterium metallireducens DSM 15288</name>
    <dbReference type="NCBI Taxonomy" id="871968"/>
    <lineage>
        <taxon>Bacteria</taxon>
        <taxon>Bacillati</taxon>
        <taxon>Bacillota</taxon>
        <taxon>Clostridia</taxon>
        <taxon>Eubacteriales</taxon>
        <taxon>Desulfitobacteriaceae</taxon>
        <taxon>Desulfitobacterium</taxon>
    </lineage>
</organism>
<feature type="transmembrane region" description="Helical" evidence="6">
    <location>
        <begin position="378"/>
        <end position="397"/>
    </location>
</feature>
<dbReference type="GO" id="GO:0005886">
    <property type="term" value="C:plasma membrane"/>
    <property type="evidence" value="ECO:0007669"/>
    <property type="project" value="UniProtKB-SubCell"/>
</dbReference>
<dbReference type="PANTHER" id="PTHR30250">
    <property type="entry name" value="PST FAMILY PREDICTED COLANIC ACID TRANSPORTER"/>
    <property type="match status" value="1"/>
</dbReference>
<proteinExistence type="predicted"/>
<evidence type="ECO:0000256" key="4">
    <source>
        <dbReference type="ARBA" id="ARBA00022989"/>
    </source>
</evidence>
<evidence type="ECO:0000313" key="8">
    <source>
        <dbReference type="Proteomes" id="UP000010847"/>
    </source>
</evidence>
<feature type="transmembrane region" description="Helical" evidence="6">
    <location>
        <begin position="351"/>
        <end position="372"/>
    </location>
</feature>
<keyword evidence="8" id="KW-1185">Reference proteome</keyword>
<feature type="transmembrane region" description="Helical" evidence="6">
    <location>
        <begin position="409"/>
        <end position="428"/>
    </location>
</feature>
<evidence type="ECO:0000256" key="2">
    <source>
        <dbReference type="ARBA" id="ARBA00022475"/>
    </source>
</evidence>
<gene>
    <name evidence="7" type="ORF">DESME_12065</name>
</gene>
<feature type="transmembrane region" description="Helical" evidence="6">
    <location>
        <begin position="282"/>
        <end position="308"/>
    </location>
</feature>
<dbReference type="RefSeq" id="WP_006716588.1">
    <property type="nucleotide sequence ID" value="NZ_CP007032.1"/>
</dbReference>
<keyword evidence="5 6" id="KW-0472">Membrane</keyword>
<feature type="transmembrane region" description="Helical" evidence="6">
    <location>
        <begin position="84"/>
        <end position="103"/>
    </location>
</feature>
<keyword evidence="3 6" id="KW-0812">Transmembrane</keyword>